<dbReference type="OrthoDB" id="5420387at2759"/>
<evidence type="ECO:0000313" key="2">
    <source>
        <dbReference type="EMBL" id="EMC94414.1"/>
    </source>
</evidence>
<feature type="compositionally biased region" description="Polar residues" evidence="1">
    <location>
        <begin position="892"/>
        <end position="910"/>
    </location>
</feature>
<dbReference type="KEGG" id="bcom:BAUCODRAFT_149573"/>
<name>M2N5U8_BAUPA</name>
<feature type="compositionally biased region" description="Basic residues" evidence="1">
    <location>
        <begin position="63"/>
        <end position="79"/>
    </location>
</feature>
<feature type="compositionally biased region" description="Polar residues" evidence="1">
    <location>
        <begin position="32"/>
        <end position="42"/>
    </location>
</feature>
<dbReference type="PANTHER" id="PTHR42345:SF2">
    <property type="entry name" value="HELICASE-LIKE PROTEIN"/>
    <property type="match status" value="1"/>
</dbReference>
<feature type="region of interest" description="Disordered" evidence="1">
    <location>
        <begin position="133"/>
        <end position="165"/>
    </location>
</feature>
<feature type="compositionally biased region" description="Low complexity" evidence="1">
    <location>
        <begin position="134"/>
        <end position="146"/>
    </location>
</feature>
<dbReference type="HOGENOM" id="CLU_003431_1_0_1"/>
<keyword evidence="3" id="KW-1185">Reference proteome</keyword>
<feature type="region of interest" description="Disordered" evidence="1">
    <location>
        <begin position="1"/>
        <end position="95"/>
    </location>
</feature>
<dbReference type="PANTHER" id="PTHR42345">
    <property type="entry name" value="TPR_REGION DOMAIN-CONTAINING PROTEIN"/>
    <property type="match status" value="1"/>
</dbReference>
<dbReference type="GeneID" id="19108970"/>
<feature type="region of interest" description="Disordered" evidence="1">
    <location>
        <begin position="935"/>
        <end position="961"/>
    </location>
</feature>
<feature type="region of interest" description="Disordered" evidence="1">
    <location>
        <begin position="887"/>
        <end position="923"/>
    </location>
</feature>
<gene>
    <name evidence="2" type="ORF">BAUCODRAFT_149573</name>
</gene>
<reference evidence="2 3" key="1">
    <citation type="journal article" date="2012" name="PLoS Pathog.">
        <title>Diverse lifestyles and strategies of plant pathogenesis encoded in the genomes of eighteen Dothideomycetes fungi.</title>
        <authorList>
            <person name="Ohm R.A."/>
            <person name="Feau N."/>
            <person name="Henrissat B."/>
            <person name="Schoch C.L."/>
            <person name="Horwitz B.A."/>
            <person name="Barry K.W."/>
            <person name="Condon B.J."/>
            <person name="Copeland A.C."/>
            <person name="Dhillon B."/>
            <person name="Glaser F."/>
            <person name="Hesse C.N."/>
            <person name="Kosti I."/>
            <person name="LaButti K."/>
            <person name="Lindquist E.A."/>
            <person name="Lucas S."/>
            <person name="Salamov A.A."/>
            <person name="Bradshaw R.E."/>
            <person name="Ciuffetti L."/>
            <person name="Hamelin R.C."/>
            <person name="Kema G.H.J."/>
            <person name="Lawrence C."/>
            <person name="Scott J.A."/>
            <person name="Spatafora J.W."/>
            <person name="Turgeon B.G."/>
            <person name="de Wit P.J.G.M."/>
            <person name="Zhong S."/>
            <person name="Goodwin S.B."/>
            <person name="Grigoriev I.V."/>
        </authorList>
    </citation>
    <scope>NUCLEOTIDE SEQUENCE [LARGE SCALE GENOMIC DNA]</scope>
    <source>
        <strain evidence="2 3">UAMH 10762</strain>
    </source>
</reference>
<dbReference type="Proteomes" id="UP000011761">
    <property type="component" value="Unassembled WGS sequence"/>
</dbReference>
<sequence length="1061" mass="115926">MPTLRHKKSKAAVHTTALNTDDDETPSPSSDNANPLDTSNEPRPNKKRALQDFFRHTYQTARLPHRERKARPHGRKARVAKPELSPKRNSRHVQSFDISDDVLDRLMRSTGDDGTKIQSPNFLIKQKLKVTSRAPALDPDLSSPSDGSEVETDHKPLSSQEVDLQPLSQDAVDPKSMSCNAVDHTPFSRENVDLNSSTQEEVESMFVGAPHIAVEEVERGRVWRPQVIFRGGNAEESKKYAHDYVDLGHPSFAACTLGLHRTRETGAEALISRHDTANQRPGGSMLEVPNMLSANGLDLGTTGFEHFLQLPIADSAKYPDEPVLFEKRKLLSTEPEELGLREQDIETVVDRLTELGHIYSVHRSQSAAERVRTWTEEKVADMGEELFAKRLDPELGTTGAGTGSVTLKTQISALQRVLGETELWHDFSQVEWRIRVGQLLWKSGEDEAALLDGQPQQQLSERDILLLQITLAAELMIRLEALNSAGWMVFEDERAGIYAAHSRKLQWDVLLAQTFLENMTIGGTGSANAAHTPVILPKRADEQLDGLLHFARVLQWPHSEDVRLELAAKLGESSSQTPQTVARRTNATVRPVSGFSIYATPLSSPMHPAFTPSANRTSYFGGLLDHTRRPGPSRMTTASSMQLLTATAAVTFDEDRTGFEVGGWLSRSWLSGLVLPGEPAGHFLISTLLENSPEAIEALGDSANLYGGFVYQGRSYWSKGCVAGRVLAASKGAVECMGWVSVPLTFRNAEVLADGWVNLDVKDVPTADAETVRIKDTEAISRASDPFHGTPVSSLQAHDFTIPTDSPSVIGSEVTYEGITFIHSQTSFELVRSEADALEAASTSVAHLTFILVANKAATTPLEIPLTYDIQFVASYPCHPPKTAAWKVPRTPNASDSVRTTPNASDSVHTSLRRHSRATSSISSAGAQTLMEFGGTTTARPVDSPRSPMSSRTEKELPAPPAHPLHVDYHFSIVPATSLLVSQPGTLPRVLAGNRELASANADANEVVVLDCRGLHDLELLGRSWCSKVGENALIGKSGRTCLACCIREAKALDIKVVIRT</sequence>
<proteinExistence type="predicted"/>
<evidence type="ECO:0000256" key="1">
    <source>
        <dbReference type="SAM" id="MobiDB-lite"/>
    </source>
</evidence>
<protein>
    <submittedName>
        <fullName evidence="2">Uncharacterized protein</fullName>
    </submittedName>
</protein>
<dbReference type="AlphaFoldDB" id="M2N5U8"/>
<organism evidence="2 3">
    <name type="scientific">Baudoinia panamericana (strain UAMH 10762)</name>
    <name type="common">Angels' share fungus</name>
    <name type="synonym">Baudoinia compniacensis (strain UAMH 10762)</name>
    <dbReference type="NCBI Taxonomy" id="717646"/>
    <lineage>
        <taxon>Eukaryota</taxon>
        <taxon>Fungi</taxon>
        <taxon>Dikarya</taxon>
        <taxon>Ascomycota</taxon>
        <taxon>Pezizomycotina</taxon>
        <taxon>Dothideomycetes</taxon>
        <taxon>Dothideomycetidae</taxon>
        <taxon>Mycosphaerellales</taxon>
        <taxon>Teratosphaeriaceae</taxon>
        <taxon>Baudoinia</taxon>
    </lineage>
</organism>
<dbReference type="OMA" id="VFEVPNM"/>
<evidence type="ECO:0000313" key="3">
    <source>
        <dbReference type="Proteomes" id="UP000011761"/>
    </source>
</evidence>
<accession>M2N5U8</accession>
<dbReference type="EMBL" id="KB445558">
    <property type="protein sequence ID" value="EMC94414.1"/>
    <property type="molecule type" value="Genomic_DNA"/>
</dbReference>
<dbReference type="RefSeq" id="XP_007678294.1">
    <property type="nucleotide sequence ID" value="XM_007680104.1"/>
</dbReference>
<feature type="compositionally biased region" description="Basic residues" evidence="1">
    <location>
        <begin position="1"/>
        <end position="11"/>
    </location>
</feature>
<dbReference type="eggNOG" id="ENOG502RJYG">
    <property type="taxonomic scope" value="Eukaryota"/>
</dbReference>